<protein>
    <recommendedName>
        <fullName evidence="1">Reverse transcriptase Ty1/copia-type domain-containing protein</fullName>
    </recommendedName>
</protein>
<feature type="domain" description="Reverse transcriptase Ty1/copia-type" evidence="1">
    <location>
        <begin position="38"/>
        <end position="122"/>
    </location>
</feature>
<name>A0AA88WFS9_9ASTE</name>
<dbReference type="AlphaFoldDB" id="A0AA88WFS9"/>
<gene>
    <name evidence="2" type="ORF">RJ639_044667</name>
</gene>
<evidence type="ECO:0000259" key="1">
    <source>
        <dbReference type="Pfam" id="PF07727"/>
    </source>
</evidence>
<reference evidence="2" key="1">
    <citation type="submission" date="2022-12" db="EMBL/GenBank/DDBJ databases">
        <title>Draft genome assemblies for two species of Escallonia (Escalloniales).</title>
        <authorList>
            <person name="Chanderbali A."/>
            <person name="Dervinis C."/>
            <person name="Anghel I."/>
            <person name="Soltis D."/>
            <person name="Soltis P."/>
            <person name="Zapata F."/>
        </authorList>
    </citation>
    <scope>NUCLEOTIDE SEQUENCE</scope>
    <source>
        <strain evidence="2">UCBG64.0493</strain>
        <tissue evidence="2">Leaf</tissue>
    </source>
</reference>
<dbReference type="EMBL" id="JAVXUP010000586">
    <property type="protein sequence ID" value="KAK3024730.1"/>
    <property type="molecule type" value="Genomic_DNA"/>
</dbReference>
<accession>A0AA88WFS9</accession>
<keyword evidence="3" id="KW-1185">Reference proteome</keyword>
<evidence type="ECO:0000313" key="2">
    <source>
        <dbReference type="EMBL" id="KAK3024730.1"/>
    </source>
</evidence>
<comment type="caution">
    <text evidence="2">The sequence shown here is derived from an EMBL/GenBank/DDBJ whole genome shotgun (WGS) entry which is preliminary data.</text>
</comment>
<evidence type="ECO:0000313" key="3">
    <source>
        <dbReference type="Proteomes" id="UP001188597"/>
    </source>
</evidence>
<sequence>MQASSIYYCWVGPIGTDQSIVATPSTDPIVPYMISTPENFILAALIYVDDVIITGTNSAHISILKRYLDAKFHIKDLCKLKYFLGIEVSRSPAGFALSQCKYALDILAESGLTRCKPAPLPME</sequence>
<dbReference type="Proteomes" id="UP001188597">
    <property type="component" value="Unassembled WGS sequence"/>
</dbReference>
<organism evidence="2 3">
    <name type="scientific">Escallonia herrerae</name>
    <dbReference type="NCBI Taxonomy" id="1293975"/>
    <lineage>
        <taxon>Eukaryota</taxon>
        <taxon>Viridiplantae</taxon>
        <taxon>Streptophyta</taxon>
        <taxon>Embryophyta</taxon>
        <taxon>Tracheophyta</taxon>
        <taxon>Spermatophyta</taxon>
        <taxon>Magnoliopsida</taxon>
        <taxon>eudicotyledons</taxon>
        <taxon>Gunneridae</taxon>
        <taxon>Pentapetalae</taxon>
        <taxon>asterids</taxon>
        <taxon>campanulids</taxon>
        <taxon>Escalloniales</taxon>
        <taxon>Escalloniaceae</taxon>
        <taxon>Escallonia</taxon>
    </lineage>
</organism>
<dbReference type="Pfam" id="PF07727">
    <property type="entry name" value="RVT_2"/>
    <property type="match status" value="1"/>
</dbReference>
<proteinExistence type="predicted"/>
<dbReference type="InterPro" id="IPR013103">
    <property type="entry name" value="RVT_2"/>
</dbReference>